<dbReference type="RefSeq" id="WP_042747894.1">
    <property type="nucleotide sequence ID" value="NZ_AZSI01000014.1"/>
</dbReference>
<evidence type="ECO:0000256" key="1">
    <source>
        <dbReference type="ARBA" id="ARBA00004651"/>
    </source>
</evidence>
<protein>
    <submittedName>
        <fullName evidence="9">Cation-transporting ATPase</fullName>
    </submittedName>
</protein>
<comment type="caution">
    <text evidence="9">The sequence shown here is derived from an EMBL/GenBank/DDBJ whole genome shotgun (WGS) entry which is preliminary data.</text>
</comment>
<dbReference type="GO" id="GO:0005886">
    <property type="term" value="C:plasma membrane"/>
    <property type="evidence" value="ECO:0007669"/>
    <property type="project" value="UniProtKB-SubCell"/>
</dbReference>
<sequence length="223" mass="24621">MQITFLTKMDWLIRLILAGICGYAIGYERNSRSKNAGIRTHLIVALSAALMIIVSKYGFMDIISTHGVSLDPSRIAAQIVSGIGFLGAGMIFVHNQSVNGLTTAAGIWATSGIGMAIGSGLYFIGIVATLLILLFQIILHQNYRWIKSATSDHLILQLENLEGLQLLQNQLKDDQVKILSLKVEKKSNNCLRVDLYLKLPKNYEITSILNLLETNGKIKSIEY</sequence>
<evidence type="ECO:0000256" key="4">
    <source>
        <dbReference type="ARBA" id="ARBA00022692"/>
    </source>
</evidence>
<keyword evidence="5 7" id="KW-1133">Transmembrane helix</keyword>
<dbReference type="InterPro" id="IPR049177">
    <property type="entry name" value="MgtC_SapB_SrpB_YhiD_N"/>
</dbReference>
<dbReference type="InterPro" id="IPR003416">
    <property type="entry name" value="MgtC/SapB/SrpB/YhiD_fam"/>
</dbReference>
<evidence type="ECO:0000256" key="3">
    <source>
        <dbReference type="ARBA" id="ARBA00022475"/>
    </source>
</evidence>
<reference evidence="9 10" key="1">
    <citation type="submission" date="2014-06" db="EMBL/GenBank/DDBJ databases">
        <title>Draft genome sequence of the putrescine producing strain Lactococcus lactis subsp cremoris GE214.</title>
        <authorList>
            <person name="Ladero V."/>
            <person name="Linares D.M."/>
            <person name="del Rio B."/>
            <person name="Mayo B."/>
            <person name="Martin M.C."/>
            <person name="Fernandez M."/>
            <person name="Alvarez M.A."/>
        </authorList>
    </citation>
    <scope>NUCLEOTIDE SEQUENCE [LARGE SCALE GENOMIC DNA]</scope>
    <source>
        <strain evidence="9 10">GE214</strain>
    </source>
</reference>
<evidence type="ECO:0000256" key="5">
    <source>
        <dbReference type="ARBA" id="ARBA00022989"/>
    </source>
</evidence>
<evidence type="ECO:0000256" key="7">
    <source>
        <dbReference type="SAM" id="Phobius"/>
    </source>
</evidence>
<feature type="transmembrane region" description="Helical" evidence="7">
    <location>
        <begin position="12"/>
        <end position="30"/>
    </location>
</feature>
<feature type="transmembrane region" description="Helical" evidence="7">
    <location>
        <begin position="75"/>
        <end position="93"/>
    </location>
</feature>
<evidence type="ECO:0000313" key="10">
    <source>
        <dbReference type="Proteomes" id="UP000028401"/>
    </source>
</evidence>
<dbReference type="Pfam" id="PF02308">
    <property type="entry name" value="MgtC"/>
    <property type="match status" value="1"/>
</dbReference>
<keyword evidence="6 7" id="KW-0472">Membrane</keyword>
<dbReference type="PANTHER" id="PTHR33778:SF1">
    <property type="entry name" value="MAGNESIUM TRANSPORTER YHID-RELATED"/>
    <property type="match status" value="1"/>
</dbReference>
<dbReference type="AlphaFoldDB" id="A0A084ACI7"/>
<accession>A0A084ACI7</accession>
<feature type="transmembrane region" description="Helical" evidence="7">
    <location>
        <begin position="36"/>
        <end position="54"/>
    </location>
</feature>
<gene>
    <name evidence="9" type="ORF">U725_00693</name>
</gene>
<organism evidence="9 10">
    <name type="scientific">Lactococcus cremoris subsp. cremoris GE214</name>
    <dbReference type="NCBI Taxonomy" id="1415168"/>
    <lineage>
        <taxon>Bacteria</taxon>
        <taxon>Bacillati</taxon>
        <taxon>Bacillota</taxon>
        <taxon>Bacilli</taxon>
        <taxon>Lactobacillales</taxon>
        <taxon>Streptococcaceae</taxon>
        <taxon>Lactococcus</taxon>
        <taxon>Lactococcus cremoris subsp. cremoris</taxon>
    </lineage>
</organism>
<evidence type="ECO:0000313" key="9">
    <source>
        <dbReference type="EMBL" id="KEY63016.1"/>
    </source>
</evidence>
<comment type="similarity">
    <text evidence="2">Belongs to the MgtC/SapB family.</text>
</comment>
<keyword evidence="4 7" id="KW-0812">Transmembrane</keyword>
<evidence type="ECO:0000259" key="8">
    <source>
        <dbReference type="Pfam" id="PF02308"/>
    </source>
</evidence>
<keyword evidence="3" id="KW-1003">Cell membrane</keyword>
<feature type="domain" description="MgtC/SapB/SrpB/YhiD N-terminal" evidence="8">
    <location>
        <begin position="15"/>
        <end position="141"/>
    </location>
</feature>
<name>A0A084ACI7_LACLC</name>
<feature type="transmembrane region" description="Helical" evidence="7">
    <location>
        <begin position="113"/>
        <end position="139"/>
    </location>
</feature>
<dbReference type="EMBL" id="AZSI01000014">
    <property type="protein sequence ID" value="KEY63016.1"/>
    <property type="molecule type" value="Genomic_DNA"/>
</dbReference>
<dbReference type="PANTHER" id="PTHR33778">
    <property type="entry name" value="PROTEIN MGTC"/>
    <property type="match status" value="1"/>
</dbReference>
<dbReference type="PATRIC" id="fig|1415168.3.peg.735"/>
<dbReference type="Proteomes" id="UP000028401">
    <property type="component" value="Unassembled WGS sequence"/>
</dbReference>
<proteinExistence type="inferred from homology"/>
<dbReference type="PRINTS" id="PR01837">
    <property type="entry name" value="MGTCSAPBPROT"/>
</dbReference>
<comment type="subcellular location">
    <subcellularLocation>
        <location evidence="1">Cell membrane</location>
        <topology evidence="1">Multi-pass membrane protein</topology>
    </subcellularLocation>
</comment>
<evidence type="ECO:0000256" key="2">
    <source>
        <dbReference type="ARBA" id="ARBA00009298"/>
    </source>
</evidence>
<evidence type="ECO:0000256" key="6">
    <source>
        <dbReference type="ARBA" id="ARBA00023136"/>
    </source>
</evidence>